<dbReference type="KEGG" id="mee:DA075_21590"/>
<dbReference type="RefSeq" id="WP_099954975.1">
    <property type="nucleotide sequence ID" value="NZ_CP028843.1"/>
</dbReference>
<dbReference type="Proteomes" id="UP000244755">
    <property type="component" value="Chromosome 1"/>
</dbReference>
<protein>
    <submittedName>
        <fullName evidence="6">Creatininase family protein</fullName>
    </submittedName>
</protein>
<dbReference type="Pfam" id="PF02633">
    <property type="entry name" value="Creatininase"/>
    <property type="match status" value="1"/>
</dbReference>
<evidence type="ECO:0000256" key="1">
    <source>
        <dbReference type="ARBA" id="ARBA00001947"/>
    </source>
</evidence>
<evidence type="ECO:0000256" key="3">
    <source>
        <dbReference type="ARBA" id="ARBA00022801"/>
    </source>
</evidence>
<keyword evidence="2" id="KW-0479">Metal-binding</keyword>
<proteinExistence type="inferred from homology"/>
<dbReference type="InterPro" id="IPR024087">
    <property type="entry name" value="Creatininase-like_sf"/>
</dbReference>
<keyword evidence="7" id="KW-1185">Reference proteome</keyword>
<evidence type="ECO:0000256" key="4">
    <source>
        <dbReference type="ARBA" id="ARBA00022833"/>
    </source>
</evidence>
<evidence type="ECO:0000313" key="7">
    <source>
        <dbReference type="Proteomes" id="UP000244755"/>
    </source>
</evidence>
<comment type="cofactor">
    <cofactor evidence="1">
        <name>Zn(2+)</name>
        <dbReference type="ChEBI" id="CHEBI:29105"/>
    </cofactor>
</comment>
<dbReference type="Gene3D" id="3.40.50.10310">
    <property type="entry name" value="Creatininase"/>
    <property type="match status" value="1"/>
</dbReference>
<dbReference type="SUPFAM" id="SSF102215">
    <property type="entry name" value="Creatininase"/>
    <property type="match status" value="1"/>
</dbReference>
<keyword evidence="4" id="KW-0862">Zinc</keyword>
<sequence>MPILTPFRCSRRAVLTAGTLLGFGILTLQHSWPAPLVRRIAMADMTWVEVRQALDQGYTTALVPSGGLEQNGPYLAIGKHDSLVAWTAQRIAEALGHTLIAPVVSYVPQGNFDPPTGNLVFPGTLGVSEEAYAGTLEGIARSLKAHGFRTILFIADHGGALAPQQQVAARLDRDWAAQGVRVLSVDDYYVAGNRAQALWLEAQGETPATIGGHAGLADHASLMAAAPERVDFARPTPPLLARLGLTSDGSSGDPRRATAERGRALLDLQVEAGLAQIRRFTATKQGS</sequence>
<dbReference type="PANTHER" id="PTHR35005">
    <property type="entry name" value="3-DEHYDRO-SCYLLO-INOSOSE HYDROLASE"/>
    <property type="match status" value="1"/>
</dbReference>
<dbReference type="EMBL" id="CP028843">
    <property type="protein sequence ID" value="AWB23176.1"/>
    <property type="molecule type" value="Genomic_DNA"/>
</dbReference>
<comment type="similarity">
    <text evidence="5">Belongs to the creatininase superfamily.</text>
</comment>
<accession>A0A2R4WNP4</accession>
<reference evidence="6 7" key="1">
    <citation type="submission" date="2018-04" db="EMBL/GenBank/DDBJ databases">
        <title>Methylobacterium sp. PR1016A genome.</title>
        <authorList>
            <person name="Park W."/>
        </authorList>
    </citation>
    <scope>NUCLEOTIDE SEQUENCE [LARGE SCALE GENOMIC DNA]</scope>
    <source>
        <strain evidence="6 7">PR1016A</strain>
    </source>
</reference>
<dbReference type="GO" id="GO:0009231">
    <property type="term" value="P:riboflavin biosynthetic process"/>
    <property type="evidence" value="ECO:0007669"/>
    <property type="project" value="TreeGrafter"/>
</dbReference>
<gene>
    <name evidence="6" type="ORF">DA075_21590</name>
</gene>
<dbReference type="OrthoDB" id="9801445at2"/>
<evidence type="ECO:0000256" key="5">
    <source>
        <dbReference type="ARBA" id="ARBA00024029"/>
    </source>
</evidence>
<evidence type="ECO:0000313" key="6">
    <source>
        <dbReference type="EMBL" id="AWB23176.1"/>
    </source>
</evidence>
<organism evidence="6 7">
    <name type="scientific">Methylobacterium currus</name>
    <dbReference type="NCBI Taxonomy" id="2051553"/>
    <lineage>
        <taxon>Bacteria</taxon>
        <taxon>Pseudomonadati</taxon>
        <taxon>Pseudomonadota</taxon>
        <taxon>Alphaproteobacteria</taxon>
        <taxon>Hyphomicrobiales</taxon>
        <taxon>Methylobacteriaceae</taxon>
        <taxon>Methylobacterium</taxon>
    </lineage>
</organism>
<keyword evidence="3" id="KW-0378">Hydrolase</keyword>
<dbReference type="InterPro" id="IPR003785">
    <property type="entry name" value="Creatininase/forma_Hydrolase"/>
</dbReference>
<dbReference type="GO" id="GO:0046872">
    <property type="term" value="F:metal ion binding"/>
    <property type="evidence" value="ECO:0007669"/>
    <property type="project" value="UniProtKB-KW"/>
</dbReference>
<evidence type="ECO:0000256" key="2">
    <source>
        <dbReference type="ARBA" id="ARBA00022723"/>
    </source>
</evidence>
<dbReference type="GO" id="GO:0016811">
    <property type="term" value="F:hydrolase activity, acting on carbon-nitrogen (but not peptide) bonds, in linear amides"/>
    <property type="evidence" value="ECO:0007669"/>
    <property type="project" value="TreeGrafter"/>
</dbReference>
<dbReference type="AlphaFoldDB" id="A0A2R4WNP4"/>
<dbReference type="PANTHER" id="PTHR35005:SF1">
    <property type="entry name" value="2-AMINO-5-FORMYLAMINO-6-RIBOSYLAMINOPYRIMIDIN-4(3H)-ONE 5'-MONOPHOSPHATE DEFORMYLASE"/>
    <property type="match status" value="1"/>
</dbReference>
<name>A0A2R4WNP4_9HYPH</name>